<name>A0A2G6QB79_9BACI</name>
<dbReference type="AlphaFoldDB" id="A0A2G6QB79"/>
<dbReference type="RefSeq" id="WP_099685164.1">
    <property type="nucleotide sequence ID" value="NZ_NWUW01000012.1"/>
</dbReference>
<gene>
    <name evidence="1" type="ORF">CO726_18035</name>
</gene>
<proteinExistence type="predicted"/>
<dbReference type="EMBL" id="NWUW01000012">
    <property type="protein sequence ID" value="PIE94092.1"/>
    <property type="molecule type" value="Genomic_DNA"/>
</dbReference>
<reference evidence="1 2" key="1">
    <citation type="submission" date="2017-09" db="EMBL/GenBank/DDBJ databases">
        <title>Biocontrol bacteria screening and application from spent mushroom substrate.</title>
        <authorList>
            <person name="Sun X."/>
        </authorList>
    </citation>
    <scope>NUCLEOTIDE SEQUENCE [LARGE SCALE GENOMIC DNA]</scope>
    <source>
        <strain evidence="1 2">100374</strain>
    </source>
</reference>
<sequence length="281" mass="31972">MKKYNKNKNEYNYFQPVYGQQKCKQDNNSNHCHCHCSTEEDSIAVETFSWTESGFYYTTYYENSGQPVDAPIHFRAIGDFLNPFPFRTVQGTIRSNGTISNGSKDFRVIKRAGTIGVYQIIIDPEFQLIDKEKPPQVEIILPPLEESPLQPQPNFLTSVNQETSELITGTISANGEILAGDGFRVEHSCPGKYHILFEPPVKSFTLPYSLLKLEIINIHTNPNNCCCHHHCDNVNASIIQKKVTAYLGSKTGFWYETSVINSEGHRENRDLAVEFIAWVLR</sequence>
<organism evidence="1 2">
    <name type="scientific">Bacillus fungorum</name>
    <dbReference type="NCBI Taxonomy" id="2039284"/>
    <lineage>
        <taxon>Bacteria</taxon>
        <taxon>Bacillati</taxon>
        <taxon>Bacillota</taxon>
        <taxon>Bacilli</taxon>
        <taxon>Bacillales</taxon>
        <taxon>Bacillaceae</taxon>
        <taxon>Bacillus</taxon>
    </lineage>
</organism>
<comment type="caution">
    <text evidence="1">The sequence shown here is derived from an EMBL/GenBank/DDBJ whole genome shotgun (WGS) entry which is preliminary data.</text>
</comment>
<dbReference type="Proteomes" id="UP000228484">
    <property type="component" value="Unassembled WGS sequence"/>
</dbReference>
<evidence type="ECO:0000313" key="2">
    <source>
        <dbReference type="Proteomes" id="UP000228484"/>
    </source>
</evidence>
<protein>
    <submittedName>
        <fullName evidence="1">Uncharacterized protein</fullName>
    </submittedName>
</protein>
<accession>A0A2G6QB79</accession>
<keyword evidence="2" id="KW-1185">Reference proteome</keyword>
<evidence type="ECO:0000313" key="1">
    <source>
        <dbReference type="EMBL" id="PIE94092.1"/>
    </source>
</evidence>